<dbReference type="GO" id="GO:0106245">
    <property type="term" value="F:L-serine-phosphatidylethanolamine phosphatidyltransferase activity"/>
    <property type="evidence" value="ECO:0007669"/>
    <property type="project" value="UniProtKB-UniRule"/>
</dbReference>
<dbReference type="Proteomes" id="UP000318571">
    <property type="component" value="Chromosome 2"/>
</dbReference>
<name>A0A553PBD9_TIGCA</name>
<dbReference type="PANTHER" id="PTHR15362">
    <property type="entry name" value="PHOSPHATIDYLINOSITOL SYNTHASE"/>
    <property type="match status" value="1"/>
</dbReference>
<gene>
    <name evidence="23" type="ORF">TCAL_08666</name>
</gene>
<dbReference type="PANTHER" id="PTHR15362:SF7">
    <property type="entry name" value="PHOSPHATIDYLSERINE SYNTHASE 2"/>
    <property type="match status" value="1"/>
</dbReference>
<evidence type="ECO:0000313" key="24">
    <source>
        <dbReference type="Proteomes" id="UP000318571"/>
    </source>
</evidence>
<evidence type="ECO:0000256" key="14">
    <source>
        <dbReference type="ARBA" id="ARBA00035767"/>
    </source>
</evidence>
<comment type="catalytic activity">
    <reaction evidence="14">
        <text>1-hexadecanoyl-2-(9Z-octadecenoyl)-sn-glycero-3-phosphoethanolamine + L-serine = 1-hexadecanoyl-2-(9Z-octadecenoyl)-sn-glycero-3-phospho-L-serine + ethanolamine</text>
        <dbReference type="Rhea" id="RHEA:41484"/>
        <dbReference type="ChEBI" id="CHEBI:33384"/>
        <dbReference type="ChEBI" id="CHEBI:57603"/>
        <dbReference type="ChEBI" id="CHEBI:73007"/>
        <dbReference type="ChEBI" id="CHEBI:75029"/>
    </reaction>
    <physiologicalReaction direction="left-to-right" evidence="14">
        <dbReference type="Rhea" id="RHEA:41485"/>
    </physiologicalReaction>
</comment>
<comment type="catalytic activity">
    <reaction evidence="22">
        <text>a 1,2-diacyl-sn-glycero-3-phosphoethanolamine + L-serine = a 1,2-diacyl-sn-glycero-3-phospho-L-serine + ethanolamine</text>
        <dbReference type="Rhea" id="RHEA:27606"/>
        <dbReference type="ChEBI" id="CHEBI:33384"/>
        <dbReference type="ChEBI" id="CHEBI:57262"/>
        <dbReference type="ChEBI" id="CHEBI:57603"/>
        <dbReference type="ChEBI" id="CHEBI:64612"/>
        <dbReference type="EC" id="2.7.8.29"/>
    </reaction>
</comment>
<feature type="transmembrane region" description="Helical" evidence="22">
    <location>
        <begin position="408"/>
        <end position="429"/>
    </location>
</feature>
<comment type="caution">
    <text evidence="23">The sequence shown here is derived from an EMBL/GenBank/DDBJ whole genome shotgun (WGS) entry which is preliminary data.</text>
</comment>
<feature type="transmembrane region" description="Helical" evidence="22">
    <location>
        <begin position="55"/>
        <end position="77"/>
    </location>
</feature>
<evidence type="ECO:0000256" key="16">
    <source>
        <dbReference type="ARBA" id="ARBA00035875"/>
    </source>
</evidence>
<evidence type="ECO:0000256" key="6">
    <source>
        <dbReference type="ARBA" id="ARBA00022679"/>
    </source>
</evidence>
<proteinExistence type="inferred from homology"/>
<dbReference type="InterPro" id="IPR004277">
    <property type="entry name" value="PSS"/>
</dbReference>
<dbReference type="GO" id="GO:0006659">
    <property type="term" value="P:phosphatidylserine biosynthetic process"/>
    <property type="evidence" value="ECO:0007669"/>
    <property type="project" value="UniProtKB-UniRule"/>
</dbReference>
<protein>
    <recommendedName>
        <fullName evidence="22">Phosphatidylserine synthase</fullName>
        <ecNumber evidence="22">2.7.8.29</ecNumber>
    </recommendedName>
    <alternativeName>
        <fullName evidence="22">Serine-exchange enzyme</fullName>
    </alternativeName>
</protein>
<keyword evidence="10 22" id="KW-0443">Lipid metabolism</keyword>
<feature type="transmembrane region" description="Helical" evidence="22">
    <location>
        <begin position="378"/>
        <end position="396"/>
    </location>
</feature>
<feature type="transmembrane region" description="Helical" evidence="22">
    <location>
        <begin position="310"/>
        <end position="329"/>
    </location>
</feature>
<evidence type="ECO:0000256" key="1">
    <source>
        <dbReference type="ARBA" id="ARBA00004477"/>
    </source>
</evidence>
<dbReference type="GO" id="GO:0005789">
    <property type="term" value="C:endoplasmic reticulum membrane"/>
    <property type="evidence" value="ECO:0007669"/>
    <property type="project" value="UniProtKB-SubCell"/>
</dbReference>
<evidence type="ECO:0000256" key="17">
    <source>
        <dbReference type="ARBA" id="ARBA00035955"/>
    </source>
</evidence>
<evidence type="ECO:0000256" key="8">
    <source>
        <dbReference type="ARBA" id="ARBA00022824"/>
    </source>
</evidence>
<keyword evidence="9 22" id="KW-1133">Transmembrane helix</keyword>
<feature type="transmembrane region" description="Helical" evidence="22">
    <location>
        <begin position="242"/>
        <end position="264"/>
    </location>
</feature>
<comment type="pathway">
    <text evidence="2 22">Phospholipid metabolism; phosphatidylserine biosynthesis.</text>
</comment>
<keyword evidence="6 22" id="KW-0808">Transferase</keyword>
<evidence type="ECO:0000256" key="13">
    <source>
        <dbReference type="ARBA" id="ARBA00023264"/>
    </source>
</evidence>
<comment type="catalytic activity">
    <reaction evidence="21">
        <text>1-(1Z-octadecenyl)-2-(5Z,8Z,11Z,14Z- eicosatetraenoyl)-sn-glycero-3-phosphoethanolamine + L-serine = 1-(1Z-octadecenyl)-2-(5Z,8Z,11Z,14Z-eicosatetraenoyl)-sn-glycero-3-phospho-L-serine + ethanolamine</text>
        <dbReference type="Rhea" id="RHEA:41604"/>
        <dbReference type="ChEBI" id="CHEBI:33384"/>
        <dbReference type="ChEBI" id="CHEBI:57603"/>
        <dbReference type="ChEBI" id="CHEBI:78342"/>
        <dbReference type="ChEBI" id="CHEBI:78343"/>
    </reaction>
    <physiologicalReaction direction="left-to-right" evidence="21">
        <dbReference type="Rhea" id="RHEA:41605"/>
    </physiologicalReaction>
</comment>
<evidence type="ECO:0000256" key="4">
    <source>
        <dbReference type="ARBA" id="ARBA00008671"/>
    </source>
</evidence>
<dbReference type="OrthoDB" id="10265393at2759"/>
<organism evidence="23 24">
    <name type="scientific">Tigriopus californicus</name>
    <name type="common">Marine copepod</name>
    <dbReference type="NCBI Taxonomy" id="6832"/>
    <lineage>
        <taxon>Eukaryota</taxon>
        <taxon>Metazoa</taxon>
        <taxon>Ecdysozoa</taxon>
        <taxon>Arthropoda</taxon>
        <taxon>Crustacea</taxon>
        <taxon>Multicrustacea</taxon>
        <taxon>Hexanauplia</taxon>
        <taxon>Copepoda</taxon>
        <taxon>Harpacticoida</taxon>
        <taxon>Harpacticidae</taxon>
        <taxon>Tigriopus</taxon>
    </lineage>
</organism>
<dbReference type="UniPathway" id="UPA00948"/>
<evidence type="ECO:0000256" key="10">
    <source>
        <dbReference type="ARBA" id="ARBA00023098"/>
    </source>
</evidence>
<keyword evidence="5 22" id="KW-0444">Lipid biosynthesis</keyword>
<dbReference type="EMBL" id="VCGU01000005">
    <property type="protein sequence ID" value="TRY74959.1"/>
    <property type="molecule type" value="Genomic_DNA"/>
</dbReference>
<evidence type="ECO:0000256" key="5">
    <source>
        <dbReference type="ARBA" id="ARBA00022516"/>
    </source>
</evidence>
<keyword evidence="7 22" id="KW-0812">Transmembrane</keyword>
<accession>A0A553PBD9</accession>
<evidence type="ECO:0000256" key="15">
    <source>
        <dbReference type="ARBA" id="ARBA00035833"/>
    </source>
</evidence>
<keyword evidence="11 22" id="KW-0472">Membrane</keyword>
<evidence type="ECO:0000256" key="20">
    <source>
        <dbReference type="ARBA" id="ARBA00036644"/>
    </source>
</evidence>
<evidence type="ECO:0000256" key="11">
    <source>
        <dbReference type="ARBA" id="ARBA00023136"/>
    </source>
</evidence>
<dbReference type="Pfam" id="PF03034">
    <property type="entry name" value="PSS"/>
    <property type="match status" value="1"/>
</dbReference>
<comment type="catalytic activity">
    <reaction evidence="17">
        <text>1-octadecanoyl-2-(5Z,8Z,11Z,14Z)-eicosatetraenoyl-sn-glycero-3-phosphoethanolamine + L-serine = 1-octadecanoyl-2-(5Z,8Z,11Z,14Z)-eicosatetraenoyl-sn-glycero-3-phosphoserine + ethanolamine</text>
        <dbReference type="Rhea" id="RHEA:41500"/>
        <dbReference type="ChEBI" id="CHEBI:33384"/>
        <dbReference type="ChEBI" id="CHEBI:57603"/>
        <dbReference type="ChEBI" id="CHEBI:78268"/>
        <dbReference type="ChEBI" id="CHEBI:78269"/>
    </reaction>
    <physiologicalReaction direction="left-to-right" evidence="17">
        <dbReference type="Rhea" id="RHEA:41501"/>
    </physiologicalReaction>
</comment>
<comment type="similarity">
    <text evidence="4 22">Belongs to the phosphatidyl serine synthase family.</text>
</comment>
<feature type="transmembrane region" description="Helical" evidence="22">
    <location>
        <begin position="120"/>
        <end position="140"/>
    </location>
</feature>
<evidence type="ECO:0000256" key="22">
    <source>
        <dbReference type="RuleBase" id="RU368094"/>
    </source>
</evidence>
<comment type="catalytic activity">
    <reaction evidence="15">
        <text>1-hexadecanoyl-2-(4Z,7Z,10Z,13Z,16Z,19Z-docosahexaenoyl)-sn-glycero-3-phosphoethanolamine + L-serine = 1-hexadecanoyl-2-(4Z,7Z,10Z,13Z,16Z,19Z-docosahexaenoyl)-sn-glycero-3-phosphoserine + ethanolamine</text>
        <dbReference type="Rhea" id="RHEA:41488"/>
        <dbReference type="ChEBI" id="CHEBI:33384"/>
        <dbReference type="ChEBI" id="CHEBI:57603"/>
        <dbReference type="ChEBI" id="CHEBI:78261"/>
        <dbReference type="ChEBI" id="CHEBI:78262"/>
    </reaction>
    <physiologicalReaction direction="left-to-right" evidence="15">
        <dbReference type="Rhea" id="RHEA:41489"/>
    </physiologicalReaction>
</comment>
<comment type="catalytic activity">
    <reaction evidence="20">
        <text>1-octadecanoyl-2-(9Z-octadecenoyl)-sn-glycero-3-phosphoethanolamine + L-serine = 1-octadecanoyl-2-(9Z-octadecenoyl)-sn-glycero-3-phospho-L-serine + ethanolamine</text>
        <dbReference type="Rhea" id="RHEA:40795"/>
        <dbReference type="ChEBI" id="CHEBI:33384"/>
        <dbReference type="ChEBI" id="CHEBI:57603"/>
        <dbReference type="ChEBI" id="CHEBI:75038"/>
        <dbReference type="ChEBI" id="CHEBI:78260"/>
    </reaction>
    <physiologicalReaction direction="left-to-right" evidence="20">
        <dbReference type="Rhea" id="RHEA:40796"/>
    </physiologicalReaction>
</comment>
<evidence type="ECO:0000256" key="12">
    <source>
        <dbReference type="ARBA" id="ARBA00023209"/>
    </source>
</evidence>
<comment type="function">
    <text evidence="22">Catalyzes a base-exchange reaction in which the polar head group of phosphatidylethanolamine (PE) is replaced by L-serine.</text>
</comment>
<evidence type="ECO:0000256" key="21">
    <source>
        <dbReference type="ARBA" id="ARBA00036733"/>
    </source>
</evidence>
<feature type="transmembrane region" description="Helical" evidence="22">
    <location>
        <begin position="210"/>
        <end position="227"/>
    </location>
</feature>
<dbReference type="AlphaFoldDB" id="A0A553PBD9"/>
<keyword evidence="12 22" id="KW-0594">Phospholipid biosynthesis</keyword>
<evidence type="ECO:0000256" key="2">
    <source>
        <dbReference type="ARBA" id="ARBA00004916"/>
    </source>
</evidence>
<comment type="pathway">
    <text evidence="3">Lipid metabolism.</text>
</comment>
<keyword evidence="8 22" id="KW-0256">Endoplasmic reticulum</keyword>
<evidence type="ECO:0000256" key="7">
    <source>
        <dbReference type="ARBA" id="ARBA00022692"/>
    </source>
</evidence>
<dbReference type="STRING" id="6832.A0A553PBD9"/>
<reference evidence="23 24" key="1">
    <citation type="journal article" date="2018" name="Nat. Ecol. Evol.">
        <title>Genomic signatures of mitonuclear coevolution across populations of Tigriopus californicus.</title>
        <authorList>
            <person name="Barreto F.S."/>
            <person name="Watson E.T."/>
            <person name="Lima T.G."/>
            <person name="Willett C.S."/>
            <person name="Edmands S."/>
            <person name="Li W."/>
            <person name="Burton R.S."/>
        </authorList>
    </citation>
    <scope>NUCLEOTIDE SEQUENCE [LARGE SCALE GENOMIC DNA]</scope>
    <source>
        <strain evidence="23 24">San Diego</strain>
    </source>
</reference>
<sequence>MDRARQTVDSALDLIKKGVEKEREKSNELCKMRTAHNWVDYRSVSVQQDDETNSFFWRAHTVTILVFLVCCLFYVGLIEDPITDGDFNFKRGLLAALFFWVFLGMTIMPDGPFIRPHPALWRFAFTISIVYQLLLIVMLFQTPSDARKLVKHIDSSLGEPIPEKDYGGSCLIYDPSQPEDPYHNLKDKFDVFIFAHLFGYWCKTLIFRDWWLSTVISVMFEFLEYSLEHQLPNFSECWWDHWILDVLICNLGGTILGLFTLRYLKMKTYNWRGLWIIPTYRGKIKRIMAQFSPHSWIEFTWNPLSSLERWLAVIGIIVMFLITELNTFYLKYVFWLTPEHWLNFVRLFFMLLWGAVCLRETFQVLDDPECTKLGRQSFVLALIIFTEFLICVKFAWPTITKPIPQSIVIWWILGFVAVAIYTLIKFVLFKPTKLPEPEKEHIRVSPIHGTSRGTMFAYDPPHRNLDDQEEILEVLKQEQESKKLQ</sequence>
<evidence type="ECO:0000256" key="19">
    <source>
        <dbReference type="ARBA" id="ARBA00036623"/>
    </source>
</evidence>
<evidence type="ECO:0000313" key="23">
    <source>
        <dbReference type="EMBL" id="TRY74959.1"/>
    </source>
</evidence>
<comment type="catalytic activity">
    <reaction evidence="19">
        <text>1-(1Z-octadecenyl)-2-(4Z,7Z,10Z,13Z,16Z,19Z-docosahexaenoyl)-sn-glycero-3-phosphoethanolamine + L-serine = 1-(1Z-octadecenyl)-2-(4Z,7Z,10Z,13Z,16Z,19Z-docosahexaenoyl)-sn-glycero-3-phospho-L-serine + ethanolamine</text>
        <dbReference type="Rhea" id="RHEA:41496"/>
        <dbReference type="ChEBI" id="CHEBI:33384"/>
        <dbReference type="ChEBI" id="CHEBI:57603"/>
        <dbReference type="ChEBI" id="CHEBI:78263"/>
        <dbReference type="ChEBI" id="CHEBI:78264"/>
    </reaction>
    <physiologicalReaction direction="left-to-right" evidence="19">
        <dbReference type="Rhea" id="RHEA:41497"/>
    </physiologicalReaction>
</comment>
<evidence type="ECO:0000256" key="18">
    <source>
        <dbReference type="ARBA" id="ARBA00036428"/>
    </source>
</evidence>
<feature type="transmembrane region" description="Helical" evidence="22">
    <location>
        <begin position="341"/>
        <end position="358"/>
    </location>
</feature>
<comment type="catalytic activity">
    <reaction evidence="16">
        <text>1-(1Z-octadecenyl)-2-(9Z-octadecenoyl)-sn-glycero-3-phosphoethanolamine + L-serine = 1-(1Z-octadecenyl)-2-(9Z-octadecenoyl)-sn-glycero-3-phospho-L-serine + ethanolamine</text>
        <dbReference type="Rhea" id="RHEA:41600"/>
        <dbReference type="ChEBI" id="CHEBI:33384"/>
        <dbReference type="ChEBI" id="CHEBI:57603"/>
        <dbReference type="ChEBI" id="CHEBI:78340"/>
        <dbReference type="ChEBI" id="CHEBI:78341"/>
    </reaction>
    <physiologicalReaction direction="left-to-right" evidence="16">
        <dbReference type="Rhea" id="RHEA:41601"/>
    </physiologicalReaction>
</comment>
<keyword evidence="13 22" id="KW-1208">Phospholipid metabolism</keyword>
<evidence type="ECO:0000256" key="3">
    <source>
        <dbReference type="ARBA" id="ARBA00005189"/>
    </source>
</evidence>
<dbReference type="EC" id="2.7.8.29" evidence="22"/>
<comment type="catalytic activity">
    <reaction evidence="18">
        <text>1-octadecanoyl-2-(4Z,7Z,10Z,13Z,16Z,19Z-docosahexaenoyl)-sn-glycero-3-phosphoethanolamine + L-serine = 1-octadecanoyl-2-(4Z,7Z,10Z,13Z,16Z,19Z-docosahexaenoyl)-sn-glycero-3-phosphoserine + ethanolamine</text>
        <dbReference type="Rhea" id="RHEA:41492"/>
        <dbReference type="ChEBI" id="CHEBI:33384"/>
        <dbReference type="ChEBI" id="CHEBI:57603"/>
        <dbReference type="ChEBI" id="CHEBI:78265"/>
        <dbReference type="ChEBI" id="CHEBI:78266"/>
    </reaction>
    <physiologicalReaction direction="left-to-right" evidence="18">
        <dbReference type="Rhea" id="RHEA:41493"/>
    </physiologicalReaction>
</comment>
<keyword evidence="24" id="KW-1185">Reference proteome</keyword>
<evidence type="ECO:0000256" key="9">
    <source>
        <dbReference type="ARBA" id="ARBA00022989"/>
    </source>
</evidence>
<comment type="subcellular location">
    <subcellularLocation>
        <location evidence="1 22">Endoplasmic reticulum membrane</location>
        <topology evidence="1 22">Multi-pass membrane protein</topology>
    </subcellularLocation>
</comment>
<feature type="transmembrane region" description="Helical" evidence="22">
    <location>
        <begin position="89"/>
        <end position="108"/>
    </location>
</feature>
<dbReference type="OMA" id="QHVLPNF"/>